<name>A0ABU0L6W0_9BACL</name>
<organism evidence="1 2">
    <name type="scientific">Paenibacillus brasilensis</name>
    <dbReference type="NCBI Taxonomy" id="128574"/>
    <lineage>
        <taxon>Bacteria</taxon>
        <taxon>Bacillati</taxon>
        <taxon>Bacillota</taxon>
        <taxon>Bacilli</taxon>
        <taxon>Bacillales</taxon>
        <taxon>Paenibacillaceae</taxon>
        <taxon>Paenibacillus</taxon>
    </lineage>
</organism>
<dbReference type="EMBL" id="JAUSWA010000050">
    <property type="protein sequence ID" value="MDQ0497038.1"/>
    <property type="molecule type" value="Genomic_DNA"/>
</dbReference>
<reference evidence="1 2" key="1">
    <citation type="submission" date="2023-07" db="EMBL/GenBank/DDBJ databases">
        <title>Genomic Encyclopedia of Type Strains, Phase IV (KMG-IV): sequencing the most valuable type-strain genomes for metagenomic binning, comparative biology and taxonomic classification.</title>
        <authorList>
            <person name="Goeker M."/>
        </authorList>
    </citation>
    <scope>NUCLEOTIDE SEQUENCE [LARGE SCALE GENOMIC DNA]</scope>
    <source>
        <strain evidence="1 2">DSM 14914</strain>
    </source>
</reference>
<accession>A0ABU0L6W0</accession>
<keyword evidence="2" id="KW-1185">Reference proteome</keyword>
<evidence type="ECO:0000313" key="2">
    <source>
        <dbReference type="Proteomes" id="UP001242811"/>
    </source>
</evidence>
<evidence type="ECO:0000313" key="1">
    <source>
        <dbReference type="EMBL" id="MDQ0497038.1"/>
    </source>
</evidence>
<comment type="caution">
    <text evidence="1">The sequence shown here is derived from an EMBL/GenBank/DDBJ whole genome shotgun (WGS) entry which is preliminary data.</text>
</comment>
<gene>
    <name evidence="1" type="ORF">QOZ95_005238</name>
</gene>
<proteinExistence type="predicted"/>
<protein>
    <submittedName>
        <fullName evidence="1">Uncharacterized protein</fullName>
    </submittedName>
</protein>
<dbReference type="Proteomes" id="UP001242811">
    <property type="component" value="Unassembled WGS sequence"/>
</dbReference>
<sequence length="99" mass="11413">MTDTKGRRTSYSYLLAHAGLTCYSSTHRAEYPIHMRYIAMIFGGDDIASSQEKVYNPFRYSGELRDDTTELQYLRANGMIPQTAGLLMRIRMKGILRIR</sequence>